<sequence length="88" mass="10061">MLPLLVDIPSIDELIAEMKRELRESAAVKSNQYNFDFLLDLPTSEGRRFSWTTDHEGIILGEEKLRRRKNCFVEIGDGGVFGIATYNN</sequence>
<protein>
    <recommendedName>
        <fullName evidence="1">Cyclin-dependent kinase inhibitor domain-containing protein</fullName>
    </recommendedName>
</protein>
<accession>A0AAU9JXF0</accession>
<feature type="domain" description="Cyclin-dependent kinase inhibitor" evidence="1">
    <location>
        <begin position="12"/>
        <end position="52"/>
    </location>
</feature>
<dbReference type="InterPro" id="IPR003175">
    <property type="entry name" value="CDI_dom"/>
</dbReference>
<dbReference type="Pfam" id="PF02234">
    <property type="entry name" value="CDI"/>
    <property type="match status" value="1"/>
</dbReference>
<organism evidence="2 3">
    <name type="scientific">Blepharisma stoltei</name>
    <dbReference type="NCBI Taxonomy" id="1481888"/>
    <lineage>
        <taxon>Eukaryota</taxon>
        <taxon>Sar</taxon>
        <taxon>Alveolata</taxon>
        <taxon>Ciliophora</taxon>
        <taxon>Postciliodesmatophora</taxon>
        <taxon>Heterotrichea</taxon>
        <taxon>Heterotrichida</taxon>
        <taxon>Blepharismidae</taxon>
        <taxon>Blepharisma</taxon>
    </lineage>
</organism>
<evidence type="ECO:0000313" key="3">
    <source>
        <dbReference type="Proteomes" id="UP001162131"/>
    </source>
</evidence>
<reference evidence="2" key="1">
    <citation type="submission" date="2021-09" db="EMBL/GenBank/DDBJ databases">
        <authorList>
            <consortium name="AG Swart"/>
            <person name="Singh M."/>
            <person name="Singh A."/>
            <person name="Seah K."/>
            <person name="Emmerich C."/>
        </authorList>
    </citation>
    <scope>NUCLEOTIDE SEQUENCE</scope>
    <source>
        <strain evidence="2">ATCC30299</strain>
    </source>
</reference>
<gene>
    <name evidence="2" type="ORF">BSTOLATCC_MIC52442</name>
</gene>
<evidence type="ECO:0000313" key="2">
    <source>
        <dbReference type="EMBL" id="CAG9331036.1"/>
    </source>
</evidence>
<dbReference type="EMBL" id="CAJZBQ010000052">
    <property type="protein sequence ID" value="CAG9331036.1"/>
    <property type="molecule type" value="Genomic_DNA"/>
</dbReference>
<dbReference type="GO" id="GO:0004861">
    <property type="term" value="F:cyclin-dependent protein serine/threonine kinase inhibitor activity"/>
    <property type="evidence" value="ECO:0007669"/>
    <property type="project" value="InterPro"/>
</dbReference>
<dbReference type="GO" id="GO:0005634">
    <property type="term" value="C:nucleus"/>
    <property type="evidence" value="ECO:0007669"/>
    <property type="project" value="InterPro"/>
</dbReference>
<dbReference type="Proteomes" id="UP001162131">
    <property type="component" value="Unassembled WGS sequence"/>
</dbReference>
<comment type="caution">
    <text evidence="2">The sequence shown here is derived from an EMBL/GenBank/DDBJ whole genome shotgun (WGS) entry which is preliminary data.</text>
</comment>
<keyword evidence="3" id="KW-1185">Reference proteome</keyword>
<name>A0AAU9JXF0_9CILI</name>
<dbReference type="AlphaFoldDB" id="A0AAU9JXF0"/>
<dbReference type="GO" id="GO:0051726">
    <property type="term" value="P:regulation of cell cycle"/>
    <property type="evidence" value="ECO:0007669"/>
    <property type="project" value="InterPro"/>
</dbReference>
<proteinExistence type="predicted"/>
<evidence type="ECO:0000259" key="1">
    <source>
        <dbReference type="Pfam" id="PF02234"/>
    </source>
</evidence>